<dbReference type="SUPFAM" id="SSF55008">
    <property type="entry name" value="HMA, heavy metal-associated domain"/>
    <property type="match status" value="1"/>
</dbReference>
<reference evidence="2 3" key="1">
    <citation type="journal article" date="2016" name="Environ. Microbiol.">
        <title>Genomic resolution of a cold subsurface aquifer community provides metabolic insights for novel microbes adapted to high CO concentrations.</title>
        <authorList>
            <person name="Probst A.J."/>
            <person name="Castelle C.J."/>
            <person name="Singh A."/>
            <person name="Brown C.T."/>
            <person name="Anantharaman K."/>
            <person name="Sharon I."/>
            <person name="Hug L.A."/>
            <person name="Burstein D."/>
            <person name="Emerson J.B."/>
            <person name="Thomas B.C."/>
            <person name="Banfield J.F."/>
        </authorList>
    </citation>
    <scope>NUCLEOTIDE SEQUENCE [LARGE SCALE GENOMIC DNA]</scope>
    <source>
        <strain evidence="2">CG2_30_33_16</strain>
    </source>
</reference>
<proteinExistence type="predicted"/>
<evidence type="ECO:0000259" key="1">
    <source>
        <dbReference type="PROSITE" id="PS50846"/>
    </source>
</evidence>
<gene>
    <name evidence="2" type="ORF">AUK04_00055</name>
</gene>
<organism evidence="2 3">
    <name type="scientific">Candidatus Roizmanbacteria bacterium CG2_30_33_16</name>
    <dbReference type="NCBI Taxonomy" id="1805340"/>
    <lineage>
        <taxon>Bacteria</taxon>
        <taxon>Candidatus Roizmaniibacteriota</taxon>
    </lineage>
</organism>
<dbReference type="Proteomes" id="UP000183758">
    <property type="component" value="Unassembled WGS sequence"/>
</dbReference>
<dbReference type="Pfam" id="PF00403">
    <property type="entry name" value="HMA"/>
    <property type="match status" value="1"/>
</dbReference>
<dbReference type="GO" id="GO:0046872">
    <property type="term" value="F:metal ion binding"/>
    <property type="evidence" value="ECO:0007669"/>
    <property type="project" value="InterPro"/>
</dbReference>
<sequence>MIQTTKFQLSGLTCGACEKVITKKLQTIEGVQQVHVSAQNGITSIIASRSISKDEVTQVLQGTHYQIIKNF</sequence>
<evidence type="ECO:0000313" key="2">
    <source>
        <dbReference type="EMBL" id="OIP86801.1"/>
    </source>
</evidence>
<dbReference type="AlphaFoldDB" id="A0A1J5HNW8"/>
<dbReference type="InterPro" id="IPR006121">
    <property type="entry name" value="HMA_dom"/>
</dbReference>
<name>A0A1J5HNW8_9BACT</name>
<dbReference type="CDD" id="cd00371">
    <property type="entry name" value="HMA"/>
    <property type="match status" value="1"/>
</dbReference>
<dbReference type="Gene3D" id="3.30.70.100">
    <property type="match status" value="1"/>
</dbReference>
<dbReference type="InterPro" id="IPR036163">
    <property type="entry name" value="HMA_dom_sf"/>
</dbReference>
<dbReference type="EMBL" id="MNZM01000001">
    <property type="protein sequence ID" value="OIP86801.1"/>
    <property type="molecule type" value="Genomic_DNA"/>
</dbReference>
<accession>A0A1J5HNW8</accession>
<dbReference type="PROSITE" id="PS50846">
    <property type="entry name" value="HMA_2"/>
    <property type="match status" value="1"/>
</dbReference>
<comment type="caution">
    <text evidence="2">The sequence shown here is derived from an EMBL/GenBank/DDBJ whole genome shotgun (WGS) entry which is preliminary data.</text>
</comment>
<evidence type="ECO:0000313" key="3">
    <source>
        <dbReference type="Proteomes" id="UP000183758"/>
    </source>
</evidence>
<feature type="domain" description="HMA" evidence="1">
    <location>
        <begin position="3"/>
        <end position="68"/>
    </location>
</feature>
<protein>
    <recommendedName>
        <fullName evidence="1">HMA domain-containing protein</fullName>
    </recommendedName>
</protein>